<feature type="region of interest" description="Disordered" evidence="1">
    <location>
        <begin position="78"/>
        <end position="157"/>
    </location>
</feature>
<feature type="compositionally biased region" description="Basic and acidic residues" evidence="1">
    <location>
        <begin position="140"/>
        <end position="157"/>
    </location>
</feature>
<dbReference type="AlphaFoldDB" id="A0A7S0KY46"/>
<dbReference type="EMBL" id="HBEX01001750">
    <property type="protein sequence ID" value="CAD8596341.1"/>
    <property type="molecule type" value="Transcribed_RNA"/>
</dbReference>
<organism evidence="2">
    <name type="scientific">Asterionellopsis glacialis</name>
    <dbReference type="NCBI Taxonomy" id="33640"/>
    <lineage>
        <taxon>Eukaryota</taxon>
        <taxon>Sar</taxon>
        <taxon>Stramenopiles</taxon>
        <taxon>Ochrophyta</taxon>
        <taxon>Bacillariophyta</taxon>
        <taxon>Fragilariophyceae</taxon>
        <taxon>Fragilariophycidae</taxon>
        <taxon>Fragilariales</taxon>
        <taxon>Fragilariaceae</taxon>
        <taxon>Asterionellopsis</taxon>
    </lineage>
</organism>
<sequence>MSWNGLKIGRVLSTNDISEQKSAAFLTNFLDAGGGSSGDPNDYDDEEFTAEEEIFTRLFHLRNALDTAKLYSHHQHTLPINGITNGQSPKVEAQDDGDMKNANNGEEKNNMTPEMRKKMKKEAKEQKKAAKKEKKRKRRESKETAKSVEKKPKLEEV</sequence>
<accession>A0A7S0KY46</accession>
<protein>
    <submittedName>
        <fullName evidence="2">Uncharacterized protein</fullName>
    </submittedName>
</protein>
<name>A0A7S0KY46_9STRA</name>
<proteinExistence type="predicted"/>
<reference evidence="2" key="1">
    <citation type="submission" date="2021-01" db="EMBL/GenBank/DDBJ databases">
        <authorList>
            <person name="Corre E."/>
            <person name="Pelletier E."/>
            <person name="Niang G."/>
            <person name="Scheremetjew M."/>
            <person name="Finn R."/>
            <person name="Kale V."/>
            <person name="Holt S."/>
            <person name="Cochrane G."/>
            <person name="Meng A."/>
            <person name="Brown T."/>
            <person name="Cohen L."/>
        </authorList>
    </citation>
    <scope>NUCLEOTIDE SEQUENCE</scope>
</reference>
<feature type="compositionally biased region" description="Basic residues" evidence="1">
    <location>
        <begin position="129"/>
        <end position="139"/>
    </location>
</feature>
<gene>
    <name evidence="2" type="ORF">AGLA0713_LOCUS1169</name>
</gene>
<evidence type="ECO:0000313" key="2">
    <source>
        <dbReference type="EMBL" id="CAD8596341.1"/>
    </source>
</evidence>
<evidence type="ECO:0000256" key="1">
    <source>
        <dbReference type="SAM" id="MobiDB-lite"/>
    </source>
</evidence>